<name>A0A2S9QAW1_9HYPH</name>
<protein>
    <submittedName>
        <fullName evidence="1">Uncharacterized protein</fullName>
    </submittedName>
</protein>
<evidence type="ECO:0000313" key="1">
    <source>
        <dbReference type="EMBL" id="PRH86487.1"/>
    </source>
</evidence>
<keyword evidence="2" id="KW-1185">Reference proteome</keyword>
<accession>A0A2S9QAW1</accession>
<gene>
    <name evidence="1" type="ORF">C5L14_14185</name>
</gene>
<dbReference type="Proteomes" id="UP000237682">
    <property type="component" value="Unassembled WGS sequence"/>
</dbReference>
<comment type="caution">
    <text evidence="1">The sequence shown here is derived from an EMBL/GenBank/DDBJ whole genome shotgun (WGS) entry which is preliminary data.</text>
</comment>
<dbReference type="EMBL" id="PUEJ01000005">
    <property type="protein sequence ID" value="PRH86487.1"/>
    <property type="molecule type" value="Genomic_DNA"/>
</dbReference>
<dbReference type="PROSITE" id="PS51257">
    <property type="entry name" value="PROKAR_LIPOPROTEIN"/>
    <property type="match status" value="1"/>
</dbReference>
<dbReference type="OrthoDB" id="8444774at2"/>
<dbReference type="RefSeq" id="WP_105862716.1">
    <property type="nucleotide sequence ID" value="NZ_PUEJ01000005.1"/>
</dbReference>
<reference evidence="1 2" key="1">
    <citation type="submission" date="2018-02" db="EMBL/GenBank/DDBJ databases">
        <title>Whole genome sequencing of endophytic bacterium.</title>
        <authorList>
            <person name="Eedara R."/>
            <person name="Podile A.R."/>
        </authorList>
    </citation>
    <scope>NUCLEOTIDE SEQUENCE [LARGE SCALE GENOMIC DNA]</scope>
    <source>
        <strain evidence="1 2">RP1T</strain>
    </source>
</reference>
<organism evidence="1 2">
    <name type="scientific">Labrys okinawensis</name>
    <dbReference type="NCBI Taxonomy" id="346911"/>
    <lineage>
        <taxon>Bacteria</taxon>
        <taxon>Pseudomonadati</taxon>
        <taxon>Pseudomonadota</taxon>
        <taxon>Alphaproteobacteria</taxon>
        <taxon>Hyphomicrobiales</taxon>
        <taxon>Xanthobacteraceae</taxon>
        <taxon>Labrys</taxon>
    </lineage>
</organism>
<dbReference type="AlphaFoldDB" id="A0A2S9QAW1"/>
<evidence type="ECO:0000313" key="2">
    <source>
        <dbReference type="Proteomes" id="UP000237682"/>
    </source>
</evidence>
<proteinExistence type="predicted"/>
<sequence length="154" mass="15982">MNHHSSRQRLAWGLSGAVALSLLVAACGPRSGEASRPDVSNQQPVVTADGTQQFPVPQAGRATLAHKLTQLVPGTITDARISNGWRTPAAAKVHPDQYAACVSADSGSGQQVFLIVTNGSHTGDVISGTKAAERCADGNRVTQWATLPEAMGQS</sequence>